<reference evidence="3" key="1">
    <citation type="submission" date="2021-01" db="EMBL/GenBank/DDBJ databases">
        <authorList>
            <person name="Corre E."/>
            <person name="Pelletier E."/>
            <person name="Niang G."/>
            <person name="Scheremetjew M."/>
            <person name="Finn R."/>
            <person name="Kale V."/>
            <person name="Holt S."/>
            <person name="Cochrane G."/>
            <person name="Meng A."/>
            <person name="Brown T."/>
            <person name="Cohen L."/>
        </authorList>
    </citation>
    <scope>NUCLEOTIDE SEQUENCE</scope>
    <source>
        <strain evidence="3">CCMP1320</strain>
    </source>
</reference>
<name>A0A7S3QXG7_DUNTE</name>
<protein>
    <submittedName>
        <fullName evidence="3">Uncharacterized protein</fullName>
    </submittedName>
</protein>
<sequence>MESDRLLSGQPNTTGTHSPQPLQPPQTHRGCCGCIHQCICLIKETAIALYHAFGDPRTGWGARIILGLALMLAITPFDFLPLEGPLAAIFDLTTMPLLVYLSVKLIPTEVYEDAKHKAKSTSFSLTPIKKHWRLALCVYVFWTMQFVIMAKVLPHPLHVMGLEKASTWAAQHRALLTVIFLGLFNLKCLVVVVVITWRSFKQRKEAHQALEAGLIYSSSPDRKGMGDTVGTNDKNNNNSSSSSNSTNDANVKSRMEGQGQTIINVNTRH</sequence>
<feature type="region of interest" description="Disordered" evidence="1">
    <location>
        <begin position="221"/>
        <end position="269"/>
    </location>
</feature>
<feature type="region of interest" description="Disordered" evidence="1">
    <location>
        <begin position="1"/>
        <end position="24"/>
    </location>
</feature>
<gene>
    <name evidence="3" type="ORF">DTER00134_LOCUS10913</name>
</gene>
<accession>A0A7S3QXG7</accession>
<feature type="compositionally biased region" description="Polar residues" evidence="1">
    <location>
        <begin position="9"/>
        <end position="20"/>
    </location>
</feature>
<dbReference type="AlphaFoldDB" id="A0A7S3QXG7"/>
<evidence type="ECO:0000256" key="1">
    <source>
        <dbReference type="SAM" id="MobiDB-lite"/>
    </source>
</evidence>
<feature type="compositionally biased region" description="Low complexity" evidence="1">
    <location>
        <begin position="235"/>
        <end position="247"/>
    </location>
</feature>
<keyword evidence="2" id="KW-0812">Transmembrane</keyword>
<feature type="transmembrane region" description="Helical" evidence="2">
    <location>
        <begin position="60"/>
        <end position="80"/>
    </location>
</feature>
<feature type="transmembrane region" description="Helical" evidence="2">
    <location>
        <begin position="174"/>
        <end position="197"/>
    </location>
</feature>
<feature type="compositionally biased region" description="Polar residues" evidence="1">
    <location>
        <begin position="258"/>
        <end position="269"/>
    </location>
</feature>
<feature type="transmembrane region" description="Helical" evidence="2">
    <location>
        <begin position="86"/>
        <end position="111"/>
    </location>
</feature>
<dbReference type="EMBL" id="HBIP01018489">
    <property type="protein sequence ID" value="CAE0495840.1"/>
    <property type="molecule type" value="Transcribed_RNA"/>
</dbReference>
<evidence type="ECO:0000256" key="2">
    <source>
        <dbReference type="SAM" id="Phobius"/>
    </source>
</evidence>
<evidence type="ECO:0000313" key="3">
    <source>
        <dbReference type="EMBL" id="CAE0495840.1"/>
    </source>
</evidence>
<feature type="transmembrane region" description="Helical" evidence="2">
    <location>
        <begin position="132"/>
        <end position="154"/>
    </location>
</feature>
<keyword evidence="2" id="KW-1133">Transmembrane helix</keyword>
<organism evidence="3">
    <name type="scientific">Dunaliella tertiolecta</name>
    <name type="common">Green alga</name>
    <dbReference type="NCBI Taxonomy" id="3047"/>
    <lineage>
        <taxon>Eukaryota</taxon>
        <taxon>Viridiplantae</taxon>
        <taxon>Chlorophyta</taxon>
        <taxon>core chlorophytes</taxon>
        <taxon>Chlorophyceae</taxon>
        <taxon>CS clade</taxon>
        <taxon>Chlamydomonadales</taxon>
        <taxon>Dunaliellaceae</taxon>
        <taxon>Dunaliella</taxon>
    </lineage>
</organism>
<proteinExistence type="predicted"/>
<keyword evidence="2" id="KW-0472">Membrane</keyword>